<dbReference type="InterPro" id="IPR014244">
    <property type="entry name" value="RNA_pol_sigma-I"/>
</dbReference>
<evidence type="ECO:0000256" key="5">
    <source>
        <dbReference type="ARBA" id="ARBA00023163"/>
    </source>
</evidence>
<dbReference type="PIRSF" id="PIRSF038953">
    <property type="entry name" value="SigI"/>
    <property type="match status" value="1"/>
</dbReference>
<feature type="domain" description="RNA polymerase sigma-70 region 2" evidence="7">
    <location>
        <begin position="44"/>
        <end position="115"/>
    </location>
</feature>
<dbReference type="RefSeq" id="WP_185118885.1">
    <property type="nucleotide sequence ID" value="NZ_JACJVQ010000005.1"/>
</dbReference>
<evidence type="ECO:0000256" key="2">
    <source>
        <dbReference type="ARBA" id="ARBA00023015"/>
    </source>
</evidence>
<keyword evidence="2 6" id="KW-0805">Transcription regulation</keyword>
<dbReference type="NCBIfam" id="TIGR02895">
    <property type="entry name" value="spore_sigI"/>
    <property type="match status" value="1"/>
</dbReference>
<evidence type="ECO:0000256" key="1">
    <source>
        <dbReference type="ARBA" id="ARBA00022490"/>
    </source>
</evidence>
<dbReference type="NCBIfam" id="TIGR02937">
    <property type="entry name" value="sigma70-ECF"/>
    <property type="match status" value="1"/>
</dbReference>
<dbReference type="InterPro" id="IPR013325">
    <property type="entry name" value="RNA_pol_sigma_r2"/>
</dbReference>
<accession>A0A841SST8</accession>
<evidence type="ECO:0000256" key="3">
    <source>
        <dbReference type="ARBA" id="ARBA00023082"/>
    </source>
</evidence>
<dbReference type="GO" id="GO:0006352">
    <property type="term" value="P:DNA-templated transcription initiation"/>
    <property type="evidence" value="ECO:0007669"/>
    <property type="project" value="UniProtKB-UniRule"/>
</dbReference>
<proteinExistence type="inferred from homology"/>
<feature type="DNA-binding region" description="H-T-H motif" evidence="6">
    <location>
        <begin position="217"/>
        <end position="236"/>
    </location>
</feature>
<dbReference type="PANTHER" id="PTHR30385:SF6">
    <property type="entry name" value="RNA POLYMERASE SIGMA FACTOR SIGI"/>
    <property type="match status" value="1"/>
</dbReference>
<comment type="activity regulation">
    <text evidence="6">Negatively regulated by the anti-sigma-I factor RsgI.</text>
</comment>
<dbReference type="GO" id="GO:0016987">
    <property type="term" value="F:sigma factor activity"/>
    <property type="evidence" value="ECO:0007669"/>
    <property type="project" value="UniProtKB-UniRule"/>
</dbReference>
<evidence type="ECO:0000259" key="7">
    <source>
        <dbReference type="Pfam" id="PF04542"/>
    </source>
</evidence>
<dbReference type="InterPro" id="IPR007627">
    <property type="entry name" value="RNA_pol_sigma70_r2"/>
</dbReference>
<keyword evidence="3 6" id="KW-0731">Sigma factor</keyword>
<dbReference type="GO" id="GO:0003677">
    <property type="term" value="F:DNA binding"/>
    <property type="evidence" value="ECO:0007669"/>
    <property type="project" value="UniProtKB-UniRule"/>
</dbReference>
<keyword evidence="4 6" id="KW-0238">DNA-binding</keyword>
<comment type="subcellular location">
    <subcellularLocation>
        <location evidence="6">Cytoplasm</location>
    </subcellularLocation>
</comment>
<evidence type="ECO:0000313" key="9">
    <source>
        <dbReference type="Proteomes" id="UP000535838"/>
    </source>
</evidence>
<dbReference type="PANTHER" id="PTHR30385">
    <property type="entry name" value="SIGMA FACTOR F FLAGELLAR"/>
    <property type="match status" value="1"/>
</dbReference>
<dbReference type="GO" id="GO:0005737">
    <property type="term" value="C:cytoplasm"/>
    <property type="evidence" value="ECO:0007669"/>
    <property type="project" value="UniProtKB-SubCell"/>
</dbReference>
<protein>
    <recommendedName>
        <fullName evidence="6">RNA polymerase sigma factor SigI</fullName>
    </recommendedName>
</protein>
<organism evidence="8 9">
    <name type="scientific">Cohnella thailandensis</name>
    <dbReference type="NCBI Taxonomy" id="557557"/>
    <lineage>
        <taxon>Bacteria</taxon>
        <taxon>Bacillati</taxon>
        <taxon>Bacillota</taxon>
        <taxon>Bacilli</taxon>
        <taxon>Bacillales</taxon>
        <taxon>Paenibacillaceae</taxon>
        <taxon>Cohnella</taxon>
    </lineage>
</organism>
<keyword evidence="9" id="KW-1185">Reference proteome</keyword>
<dbReference type="EMBL" id="JACJVQ010000005">
    <property type="protein sequence ID" value="MBB6633656.1"/>
    <property type="molecule type" value="Genomic_DNA"/>
</dbReference>
<dbReference type="Proteomes" id="UP000535838">
    <property type="component" value="Unassembled WGS sequence"/>
</dbReference>
<dbReference type="Pfam" id="PF04542">
    <property type="entry name" value="Sigma70_r2"/>
    <property type="match status" value="1"/>
</dbReference>
<comment type="subunit">
    <text evidence="6">Interacts with RsgI.</text>
</comment>
<reference evidence="8 9" key="1">
    <citation type="submission" date="2020-08" db="EMBL/GenBank/DDBJ databases">
        <title>Cohnella phylogeny.</title>
        <authorList>
            <person name="Dunlap C."/>
        </authorList>
    </citation>
    <scope>NUCLEOTIDE SEQUENCE [LARGE SCALE GENOMIC DNA]</scope>
    <source>
        <strain evidence="8 9">DSM 25241</strain>
    </source>
</reference>
<dbReference type="HAMAP" id="MF_02064">
    <property type="entry name" value="Sigma70_SigI"/>
    <property type="match status" value="1"/>
</dbReference>
<dbReference type="SUPFAM" id="SSF88946">
    <property type="entry name" value="Sigma2 domain of RNA polymerase sigma factors"/>
    <property type="match status" value="1"/>
</dbReference>
<evidence type="ECO:0000313" key="8">
    <source>
        <dbReference type="EMBL" id="MBB6633656.1"/>
    </source>
</evidence>
<gene>
    <name evidence="6 8" type="primary">sigI</name>
    <name evidence="8" type="ORF">H7B67_06010</name>
</gene>
<sequence>MLLVLWRKWTGRGSAAAVPEPEALNPEETVEAIQQGREELRNDLIKQYRPFIVTTASRFSKRYIDPDRDDEFSVALLAFDEAITRYSNEGGSRFIGFAAQVMNRRLIDYARKEQRHLTAVPYSSLQGESDEEGSVLSKIEAKEALTVYSREQIAQDRRDEIRTITEELSEYGISFFELTEQSPKHQDSRESLLEIGIRLAKRESLLALLKDKKKLPLKELGQLENVSRKTLERHRKYLITVALIAAGAYPLLQQYITGADAGSEEGRL</sequence>
<evidence type="ECO:0000256" key="4">
    <source>
        <dbReference type="ARBA" id="ARBA00023125"/>
    </source>
</evidence>
<keyword evidence="6" id="KW-0346">Stress response</keyword>
<evidence type="ECO:0000256" key="6">
    <source>
        <dbReference type="HAMAP-Rule" id="MF_02064"/>
    </source>
</evidence>
<comment type="function">
    <text evidence="6">Sigma factors are initiation factors that promote the attachment of RNA polymerase to specific initiation sites and are then released.</text>
</comment>
<keyword evidence="5 6" id="KW-0804">Transcription</keyword>
<dbReference type="InterPro" id="IPR014284">
    <property type="entry name" value="RNA_pol_sigma-70_dom"/>
</dbReference>
<feature type="short sequence motif" description="Polymerase core binding" evidence="6">
    <location>
        <begin position="70"/>
        <end position="83"/>
    </location>
</feature>
<dbReference type="AlphaFoldDB" id="A0A841SST8"/>
<dbReference type="Gene3D" id="1.10.1740.10">
    <property type="match status" value="1"/>
</dbReference>
<comment type="caution">
    <text evidence="8">The sequence shown here is derived from an EMBL/GenBank/DDBJ whole genome shotgun (WGS) entry which is preliminary data.</text>
</comment>
<comment type="similarity">
    <text evidence="6">Belongs to the sigma-70 factor family. SigI subfamily.</text>
</comment>
<keyword evidence="1 6" id="KW-0963">Cytoplasm</keyword>
<name>A0A841SST8_9BACL</name>